<dbReference type="Proteomes" id="UP001310594">
    <property type="component" value="Unassembled WGS sequence"/>
</dbReference>
<dbReference type="AlphaFoldDB" id="A0AAN7WBH9"/>
<protein>
    <submittedName>
        <fullName evidence="2">Uncharacterized protein</fullName>
    </submittedName>
</protein>
<evidence type="ECO:0000256" key="1">
    <source>
        <dbReference type="SAM" id="MobiDB-lite"/>
    </source>
</evidence>
<feature type="region of interest" description="Disordered" evidence="1">
    <location>
        <begin position="74"/>
        <end position="133"/>
    </location>
</feature>
<evidence type="ECO:0000313" key="3">
    <source>
        <dbReference type="Proteomes" id="UP001310594"/>
    </source>
</evidence>
<gene>
    <name evidence="2" type="ORF">LTR97_004984</name>
</gene>
<feature type="compositionally biased region" description="Basic and acidic residues" evidence="1">
    <location>
        <begin position="122"/>
        <end position="133"/>
    </location>
</feature>
<accession>A0AAN7WBH9</accession>
<comment type="caution">
    <text evidence="2">The sequence shown here is derived from an EMBL/GenBank/DDBJ whole genome shotgun (WGS) entry which is preliminary data.</text>
</comment>
<feature type="compositionally biased region" description="Polar residues" evidence="1">
    <location>
        <begin position="74"/>
        <end position="90"/>
    </location>
</feature>
<reference evidence="2" key="1">
    <citation type="submission" date="2023-08" db="EMBL/GenBank/DDBJ databases">
        <title>Black Yeasts Isolated from many extreme environments.</title>
        <authorList>
            <person name="Coleine C."/>
            <person name="Stajich J.E."/>
            <person name="Selbmann L."/>
        </authorList>
    </citation>
    <scope>NUCLEOTIDE SEQUENCE</scope>
    <source>
        <strain evidence="2">CCFEE 5810</strain>
    </source>
</reference>
<organism evidence="2 3">
    <name type="scientific">Elasticomyces elasticus</name>
    <dbReference type="NCBI Taxonomy" id="574655"/>
    <lineage>
        <taxon>Eukaryota</taxon>
        <taxon>Fungi</taxon>
        <taxon>Dikarya</taxon>
        <taxon>Ascomycota</taxon>
        <taxon>Pezizomycotina</taxon>
        <taxon>Dothideomycetes</taxon>
        <taxon>Dothideomycetidae</taxon>
        <taxon>Mycosphaerellales</taxon>
        <taxon>Teratosphaeriaceae</taxon>
        <taxon>Elasticomyces</taxon>
    </lineage>
</organism>
<evidence type="ECO:0000313" key="2">
    <source>
        <dbReference type="EMBL" id="KAK5700467.1"/>
    </source>
</evidence>
<name>A0AAN7WBH9_9PEZI</name>
<dbReference type="EMBL" id="JAVRQU010000007">
    <property type="protein sequence ID" value="KAK5700467.1"/>
    <property type="molecule type" value="Genomic_DNA"/>
</dbReference>
<sequence length="340" mass="37592">MNAFTINTPKYVALSEHWARLCNHTEEQGIFEDAPNVVLSGAEALLRLMLGVRPGQVSQEANQIVNELMGRNNIQTSGRNQGANNSQPSQPVGAPRPIAPSKVQRKSRTAQPSPSSEEADEVNEKPERRMKGEFLRGRPTCQVRLPGGVHISIMELNVFFPACFLIPEAILRAIRNGFSREQLAELQERAVNQYNGTINTTAVNRVQQQISKAGKLEEPNGVGRWRTEDYVKRVGLQNDLTTAAWRQREQYGNGGSTGRWTEISLIDIANCVPRANWPVGNDRLYVTACLEFAVANPGRNLTTANWASIIQNDLPTFALPAAPTGANENRDTEAHTRLFG</sequence>
<proteinExistence type="predicted"/>